<gene>
    <name evidence="1" type="ORF">VB248_17240</name>
</gene>
<accession>A0ABU5QDG6</accession>
<name>A0ABU5QDG6_9BACT</name>
<evidence type="ECO:0000313" key="1">
    <source>
        <dbReference type="EMBL" id="MEA5140899.1"/>
    </source>
</evidence>
<dbReference type="Proteomes" id="UP001302949">
    <property type="component" value="Unassembled WGS sequence"/>
</dbReference>
<protein>
    <recommendedName>
        <fullName evidence="3">Lipoprotein</fullName>
    </recommendedName>
</protein>
<evidence type="ECO:0000313" key="2">
    <source>
        <dbReference type="Proteomes" id="UP001302949"/>
    </source>
</evidence>
<comment type="caution">
    <text evidence="1">The sequence shown here is derived from an EMBL/GenBank/DDBJ whole genome shotgun (WGS) entry which is preliminary data.</text>
</comment>
<dbReference type="RefSeq" id="WP_323298056.1">
    <property type="nucleotide sequence ID" value="NZ_JAYFUM010000021.1"/>
</dbReference>
<dbReference type="PROSITE" id="PS51257">
    <property type="entry name" value="PROKAR_LIPOPROTEIN"/>
    <property type="match status" value="1"/>
</dbReference>
<evidence type="ECO:0008006" key="3">
    <source>
        <dbReference type="Google" id="ProtNLM"/>
    </source>
</evidence>
<sequence length="199" mass="22539">MKTNVLIFVLGIILSSCAKVPISSINLMNTIQLEGKRMHELNTLFVNKMFDEKRNRIDTFIIKQYTPVLIENFVKKIPEGIDYKSNLPKIIASIIPKINARRDSMQNVLESNRIKIIDKLNTDYFEYDNACVQMTALLSSAAKLEDERKRAIGQLANISKNKIDFERLGNTLDGFIQDAGSVAKSTSNLNTSINEILKK</sequence>
<reference evidence="1 2" key="1">
    <citation type="submission" date="2023-12" db="EMBL/GenBank/DDBJ databases">
        <title>Novel species of the genus Arcicella isolated from rivers.</title>
        <authorList>
            <person name="Lu H."/>
        </authorList>
    </citation>
    <scope>NUCLEOTIDE SEQUENCE [LARGE SCALE GENOMIC DNA]</scope>
    <source>
        <strain evidence="1 2">KCTC 23307</strain>
    </source>
</reference>
<proteinExistence type="predicted"/>
<dbReference type="EMBL" id="JAYFUM010000021">
    <property type="protein sequence ID" value="MEA5140899.1"/>
    <property type="molecule type" value="Genomic_DNA"/>
</dbReference>
<keyword evidence="2" id="KW-1185">Reference proteome</keyword>
<organism evidence="1 2">
    <name type="scientific">Arcicella rigui</name>
    <dbReference type="NCBI Taxonomy" id="797020"/>
    <lineage>
        <taxon>Bacteria</taxon>
        <taxon>Pseudomonadati</taxon>
        <taxon>Bacteroidota</taxon>
        <taxon>Cytophagia</taxon>
        <taxon>Cytophagales</taxon>
        <taxon>Flectobacillaceae</taxon>
        <taxon>Arcicella</taxon>
    </lineage>
</organism>